<gene>
    <name evidence="1" type="ORF">ANCDUO_15162</name>
</gene>
<name>A0A0C2G166_9BILA</name>
<evidence type="ECO:0000313" key="1">
    <source>
        <dbReference type="EMBL" id="KIH54690.1"/>
    </source>
</evidence>
<organism evidence="1 2">
    <name type="scientific">Ancylostoma duodenale</name>
    <dbReference type="NCBI Taxonomy" id="51022"/>
    <lineage>
        <taxon>Eukaryota</taxon>
        <taxon>Metazoa</taxon>
        <taxon>Ecdysozoa</taxon>
        <taxon>Nematoda</taxon>
        <taxon>Chromadorea</taxon>
        <taxon>Rhabditida</taxon>
        <taxon>Rhabditina</taxon>
        <taxon>Rhabditomorpha</taxon>
        <taxon>Strongyloidea</taxon>
        <taxon>Ancylostomatidae</taxon>
        <taxon>Ancylostomatinae</taxon>
        <taxon>Ancylostoma</taxon>
    </lineage>
</organism>
<protein>
    <submittedName>
        <fullName evidence="1">Uncharacterized protein</fullName>
    </submittedName>
</protein>
<dbReference type="SUPFAM" id="SSF50630">
    <property type="entry name" value="Acid proteases"/>
    <property type="match status" value="1"/>
</dbReference>
<dbReference type="Gene3D" id="2.40.70.10">
    <property type="entry name" value="Acid Proteases"/>
    <property type="match status" value="1"/>
</dbReference>
<dbReference type="InterPro" id="IPR021109">
    <property type="entry name" value="Peptidase_aspartic_dom_sf"/>
</dbReference>
<evidence type="ECO:0000313" key="2">
    <source>
        <dbReference type="Proteomes" id="UP000054047"/>
    </source>
</evidence>
<dbReference type="Proteomes" id="UP000054047">
    <property type="component" value="Unassembled WGS sequence"/>
</dbReference>
<dbReference type="OrthoDB" id="5874963at2759"/>
<proteinExistence type="predicted"/>
<accession>A0A0C2G166</accession>
<sequence>MLRDGTWTKYTEEMRRYRLQTPELSGGNYVHNVSRIKEEQQNGGRVTLIGYDDIEYVGEITIGTPEQTFKVCNLLLGPKAPQLFQ</sequence>
<dbReference type="EMBL" id="KN738649">
    <property type="protein sequence ID" value="KIH54690.1"/>
    <property type="molecule type" value="Genomic_DNA"/>
</dbReference>
<dbReference type="AlphaFoldDB" id="A0A0C2G166"/>
<reference evidence="1 2" key="1">
    <citation type="submission" date="2013-12" db="EMBL/GenBank/DDBJ databases">
        <title>Draft genome of the parsitic nematode Ancylostoma duodenale.</title>
        <authorList>
            <person name="Mitreva M."/>
        </authorList>
    </citation>
    <scope>NUCLEOTIDE SEQUENCE [LARGE SCALE GENOMIC DNA]</scope>
    <source>
        <strain evidence="1 2">Zhejiang</strain>
    </source>
</reference>
<keyword evidence="2" id="KW-1185">Reference proteome</keyword>